<feature type="compositionally biased region" description="Low complexity" evidence="1">
    <location>
        <begin position="157"/>
        <end position="170"/>
    </location>
</feature>
<feature type="region of interest" description="Disordered" evidence="1">
    <location>
        <begin position="1"/>
        <end position="44"/>
    </location>
</feature>
<feature type="region of interest" description="Disordered" evidence="1">
    <location>
        <begin position="68"/>
        <end position="89"/>
    </location>
</feature>
<keyword evidence="3" id="KW-1185">Reference proteome</keyword>
<evidence type="ECO:0000313" key="3">
    <source>
        <dbReference type="Proteomes" id="UP000274922"/>
    </source>
</evidence>
<gene>
    <name evidence="2" type="ORF">CXG81DRAFT_16258</name>
</gene>
<evidence type="ECO:0000313" key="2">
    <source>
        <dbReference type="EMBL" id="RKP04276.1"/>
    </source>
</evidence>
<reference evidence="3" key="1">
    <citation type="journal article" date="2018" name="Nat. Microbiol.">
        <title>Leveraging single-cell genomics to expand the fungal tree of life.</title>
        <authorList>
            <person name="Ahrendt S.R."/>
            <person name="Quandt C.A."/>
            <person name="Ciobanu D."/>
            <person name="Clum A."/>
            <person name="Salamov A."/>
            <person name="Andreopoulos B."/>
            <person name="Cheng J.F."/>
            <person name="Woyke T."/>
            <person name="Pelin A."/>
            <person name="Henrissat B."/>
            <person name="Reynolds N.K."/>
            <person name="Benny G.L."/>
            <person name="Smith M.E."/>
            <person name="James T.Y."/>
            <person name="Grigoriev I.V."/>
        </authorList>
    </citation>
    <scope>NUCLEOTIDE SEQUENCE [LARGE SCALE GENOMIC DNA]</scope>
    <source>
        <strain evidence="3">ATCC 52028</strain>
    </source>
</reference>
<feature type="compositionally biased region" description="Basic and acidic residues" evidence="1">
    <location>
        <begin position="177"/>
        <end position="186"/>
    </location>
</feature>
<accession>A0A4P9XFB9</accession>
<feature type="compositionally biased region" description="Polar residues" evidence="1">
    <location>
        <begin position="17"/>
        <end position="27"/>
    </location>
</feature>
<dbReference type="EMBL" id="ML014111">
    <property type="protein sequence ID" value="RKP04276.1"/>
    <property type="molecule type" value="Genomic_DNA"/>
</dbReference>
<feature type="region of interest" description="Disordered" evidence="1">
    <location>
        <begin position="157"/>
        <end position="186"/>
    </location>
</feature>
<feature type="compositionally biased region" description="Low complexity" evidence="1">
    <location>
        <begin position="227"/>
        <end position="242"/>
    </location>
</feature>
<dbReference type="AlphaFoldDB" id="A0A4P9XFB9"/>
<name>A0A4P9XFB9_9FUNG</name>
<dbReference type="Proteomes" id="UP000274922">
    <property type="component" value="Unassembled WGS sequence"/>
</dbReference>
<organism evidence="2 3">
    <name type="scientific">Caulochytrium protostelioides</name>
    <dbReference type="NCBI Taxonomy" id="1555241"/>
    <lineage>
        <taxon>Eukaryota</taxon>
        <taxon>Fungi</taxon>
        <taxon>Fungi incertae sedis</taxon>
        <taxon>Chytridiomycota</taxon>
        <taxon>Chytridiomycota incertae sedis</taxon>
        <taxon>Chytridiomycetes</taxon>
        <taxon>Caulochytriales</taxon>
        <taxon>Caulochytriaceae</taxon>
        <taxon>Caulochytrium</taxon>
    </lineage>
</organism>
<proteinExistence type="predicted"/>
<feature type="region of interest" description="Disordered" evidence="1">
    <location>
        <begin position="114"/>
        <end position="142"/>
    </location>
</feature>
<evidence type="ECO:0000256" key="1">
    <source>
        <dbReference type="SAM" id="MobiDB-lite"/>
    </source>
</evidence>
<feature type="region of interest" description="Disordered" evidence="1">
    <location>
        <begin position="211"/>
        <end position="262"/>
    </location>
</feature>
<feature type="compositionally biased region" description="Basic residues" evidence="1">
    <location>
        <begin position="250"/>
        <end position="262"/>
    </location>
</feature>
<sequence>MPSRARPHLEAAPGPPTTSSASRSNPVGASGSASSHAAVLPVHERRRMTHVDTLSAFRLASAALLDRRGRRGLQPPTGGLPGAVARRPPHPARYAQFQTRFSAARKLYELKATLQTPPAPRPAKSAAPVPTTDAAAADRPDPGETIVLRHSLGASSRGAVASTASAAAGRAGKRRAAPRDAVHTKHGRDAYLRDVLGAWISALSGVDVVNAPRASGGGDVPSPLPTTPAAAGARGARAVALPSPSSASRPGKHGAKRGSKRR</sequence>
<feature type="compositionally biased region" description="Low complexity" evidence="1">
    <location>
        <begin position="28"/>
        <end position="38"/>
    </location>
</feature>
<protein>
    <submittedName>
        <fullName evidence="2">Uncharacterized protein</fullName>
    </submittedName>
</protein>
<feature type="compositionally biased region" description="Low complexity" evidence="1">
    <location>
        <begin position="122"/>
        <end position="135"/>
    </location>
</feature>